<dbReference type="Proteomes" id="UP001318860">
    <property type="component" value="Unassembled WGS sequence"/>
</dbReference>
<dbReference type="Pfam" id="PF00657">
    <property type="entry name" value="Lipase_GDSL"/>
    <property type="match status" value="1"/>
</dbReference>
<evidence type="ECO:0000256" key="4">
    <source>
        <dbReference type="ARBA" id="ARBA00023180"/>
    </source>
</evidence>
<proteinExistence type="inferred from homology"/>
<name>A0ABR0X991_REHGL</name>
<dbReference type="InterPro" id="IPR036514">
    <property type="entry name" value="SGNH_hydro_sf"/>
</dbReference>
<keyword evidence="3" id="KW-0378">Hydrolase</keyword>
<accession>A0ABR0X991</accession>
<feature type="signal peptide" evidence="5">
    <location>
        <begin position="1"/>
        <end position="25"/>
    </location>
</feature>
<dbReference type="InterPro" id="IPR035669">
    <property type="entry name" value="SGNH_plant_lipase-like"/>
</dbReference>
<dbReference type="PANTHER" id="PTHR22835">
    <property type="entry name" value="ZINC FINGER FYVE DOMAIN CONTAINING PROTEIN"/>
    <property type="match status" value="1"/>
</dbReference>
<dbReference type="CDD" id="cd01837">
    <property type="entry name" value="SGNH_plant_lipase_like"/>
    <property type="match status" value="1"/>
</dbReference>
<keyword evidence="7" id="KW-1185">Reference proteome</keyword>
<keyword evidence="4" id="KW-0325">Glycoprotein</keyword>
<evidence type="ECO:0008006" key="8">
    <source>
        <dbReference type="Google" id="ProtNLM"/>
    </source>
</evidence>
<keyword evidence="2 5" id="KW-0732">Signal</keyword>
<dbReference type="InterPro" id="IPR001087">
    <property type="entry name" value="GDSL"/>
</dbReference>
<sequence length="402" mass="44252">MYNIAIFAFVTIVLLLVSLASSTEGRRISPAPPCDFPAIYNFGDSNSDTGAISAAFWPTPSPYGTSYFGKPAGRNSDGRLVIDFIAEHLGLPYLSSYLDSIGTNFRHGANFATAGSTIIRQNESIFENGLSPFSLDIQTVQHYQFKTRTSELYHQGNLHVISLKIGIHIFSAKKKSFMKKLSRPQDLSKALYVFYIGQNDVAAGIRKLSFELQKAAVPEIISQFTTQIQTLYQRGARIFWIHNTGPIGCLPVATVKVQDPLPGYLDENGCVKSQNDIAIEFNKQLKDEIVKLRSERSEAILIYVDMYSAKYGLITNAKNQGFEDPFSICCGHHGIGYDVWCGNKGNVNGSEVFGGSCGNPSKVISWDGVHYSEAANRWIANRIINGSFSDPPISISKACQKA</sequence>
<dbReference type="SUPFAM" id="SSF52266">
    <property type="entry name" value="SGNH hydrolase"/>
    <property type="match status" value="1"/>
</dbReference>
<gene>
    <name evidence="6" type="ORF">DH2020_009482</name>
</gene>
<reference evidence="6 7" key="1">
    <citation type="journal article" date="2021" name="Comput. Struct. Biotechnol. J.">
        <title>De novo genome assembly of the potent medicinal plant Rehmannia glutinosa using nanopore technology.</title>
        <authorList>
            <person name="Ma L."/>
            <person name="Dong C."/>
            <person name="Song C."/>
            <person name="Wang X."/>
            <person name="Zheng X."/>
            <person name="Niu Y."/>
            <person name="Chen S."/>
            <person name="Feng W."/>
        </authorList>
    </citation>
    <scope>NUCLEOTIDE SEQUENCE [LARGE SCALE GENOMIC DNA]</scope>
    <source>
        <strain evidence="6">DH-2019</strain>
    </source>
</reference>
<dbReference type="Gene3D" id="3.40.50.1110">
    <property type="entry name" value="SGNH hydrolase"/>
    <property type="match status" value="1"/>
</dbReference>
<protein>
    <recommendedName>
        <fullName evidence="8">GDSL esterase/lipase</fullName>
    </recommendedName>
</protein>
<dbReference type="EMBL" id="JABTTQ020000005">
    <property type="protein sequence ID" value="KAK6155234.1"/>
    <property type="molecule type" value="Genomic_DNA"/>
</dbReference>
<organism evidence="6 7">
    <name type="scientific">Rehmannia glutinosa</name>
    <name type="common">Chinese foxglove</name>
    <dbReference type="NCBI Taxonomy" id="99300"/>
    <lineage>
        <taxon>Eukaryota</taxon>
        <taxon>Viridiplantae</taxon>
        <taxon>Streptophyta</taxon>
        <taxon>Embryophyta</taxon>
        <taxon>Tracheophyta</taxon>
        <taxon>Spermatophyta</taxon>
        <taxon>Magnoliopsida</taxon>
        <taxon>eudicotyledons</taxon>
        <taxon>Gunneridae</taxon>
        <taxon>Pentapetalae</taxon>
        <taxon>asterids</taxon>
        <taxon>lamiids</taxon>
        <taxon>Lamiales</taxon>
        <taxon>Orobanchaceae</taxon>
        <taxon>Rehmannieae</taxon>
        <taxon>Rehmannia</taxon>
    </lineage>
</organism>
<evidence type="ECO:0000313" key="6">
    <source>
        <dbReference type="EMBL" id="KAK6155234.1"/>
    </source>
</evidence>
<evidence type="ECO:0000256" key="1">
    <source>
        <dbReference type="ARBA" id="ARBA00008668"/>
    </source>
</evidence>
<evidence type="ECO:0000256" key="2">
    <source>
        <dbReference type="ARBA" id="ARBA00022729"/>
    </source>
</evidence>
<comment type="similarity">
    <text evidence="1">Belongs to the 'GDSL' lipolytic enzyme family.</text>
</comment>
<dbReference type="PANTHER" id="PTHR22835:SF669">
    <property type="entry name" value="ALPHA-L-FUCOSIDASE"/>
    <property type="match status" value="1"/>
</dbReference>
<evidence type="ECO:0000256" key="3">
    <source>
        <dbReference type="ARBA" id="ARBA00022801"/>
    </source>
</evidence>
<feature type="chain" id="PRO_5045792462" description="GDSL esterase/lipase" evidence="5">
    <location>
        <begin position="26"/>
        <end position="402"/>
    </location>
</feature>
<comment type="caution">
    <text evidence="6">The sequence shown here is derived from an EMBL/GenBank/DDBJ whole genome shotgun (WGS) entry which is preliminary data.</text>
</comment>
<evidence type="ECO:0000313" key="7">
    <source>
        <dbReference type="Proteomes" id="UP001318860"/>
    </source>
</evidence>
<evidence type="ECO:0000256" key="5">
    <source>
        <dbReference type="SAM" id="SignalP"/>
    </source>
</evidence>